<dbReference type="STRING" id="1611254.A0A2G5VG40"/>
<proteinExistence type="predicted"/>
<protein>
    <recommendedName>
        <fullName evidence="1">Ribosomal protein eL8/eL30/eS12/Gadd45 domain-containing protein</fullName>
    </recommendedName>
</protein>
<dbReference type="Gene3D" id="3.30.1330.30">
    <property type="match status" value="1"/>
</dbReference>
<sequence>MRDGREVRRSKIDNLAFAFIKNLKNQQDKKRLADKKEKNNQQRILVCGAHEVLKFVQSGKIKVVFYAKNLDENNNRAASNFHSLQKLCPNENVPMIQVLTRKEMSRVVNKFPYVGVIGVFNFHGFENEAKEIIQEWRTSSSFKQFHTDQSSLLP</sequence>
<accession>A0A2G5VG40</accession>
<dbReference type="AlphaFoldDB" id="A0A2G5VG40"/>
<evidence type="ECO:0000313" key="3">
    <source>
        <dbReference type="Proteomes" id="UP000230233"/>
    </source>
</evidence>
<dbReference type="Pfam" id="PF01248">
    <property type="entry name" value="Ribosomal_L7Ae"/>
    <property type="match status" value="1"/>
</dbReference>
<evidence type="ECO:0000313" key="2">
    <source>
        <dbReference type="EMBL" id="PIC50739.1"/>
    </source>
</evidence>
<feature type="domain" description="Ribosomal protein eL8/eL30/eS12/Gadd45" evidence="1">
    <location>
        <begin position="34"/>
        <end position="121"/>
    </location>
</feature>
<dbReference type="Proteomes" id="UP000230233">
    <property type="component" value="Chromosome I"/>
</dbReference>
<dbReference type="FunFam" id="3.30.1330.30:FF:000084">
    <property type="entry name" value="SECIS (SeCis) Binding Protein homolog"/>
    <property type="match status" value="1"/>
</dbReference>
<comment type="caution">
    <text evidence="2">The sequence shown here is derived from an EMBL/GenBank/DDBJ whole genome shotgun (WGS) entry which is preliminary data.</text>
</comment>
<dbReference type="EMBL" id="PDUG01000001">
    <property type="protein sequence ID" value="PIC50739.1"/>
    <property type="molecule type" value="Genomic_DNA"/>
</dbReference>
<dbReference type="InterPro" id="IPR029064">
    <property type="entry name" value="Ribosomal_eL30-like_sf"/>
</dbReference>
<reference evidence="3" key="1">
    <citation type="submission" date="2017-10" db="EMBL/GenBank/DDBJ databases">
        <title>Rapid genome shrinkage in a self-fertile nematode reveals novel sperm competition proteins.</title>
        <authorList>
            <person name="Yin D."/>
            <person name="Schwarz E.M."/>
            <person name="Thomas C.G."/>
            <person name="Felde R.L."/>
            <person name="Korf I.F."/>
            <person name="Cutter A.D."/>
            <person name="Schartner C.M."/>
            <person name="Ralston E.J."/>
            <person name="Meyer B.J."/>
            <person name="Haag E.S."/>
        </authorList>
    </citation>
    <scope>NUCLEOTIDE SEQUENCE [LARGE SCALE GENOMIC DNA]</scope>
    <source>
        <strain evidence="3">JU1422</strain>
    </source>
</reference>
<gene>
    <name evidence="2" type="primary">Cni-scbp-2</name>
    <name evidence="2" type="synonym">Cnig_chr_I.g1524</name>
    <name evidence="2" type="ORF">B9Z55_001524</name>
</gene>
<dbReference type="InterPro" id="IPR004038">
    <property type="entry name" value="Ribosomal_eL8/eL30/eS12/Gad45"/>
</dbReference>
<evidence type="ECO:0000259" key="1">
    <source>
        <dbReference type="Pfam" id="PF01248"/>
    </source>
</evidence>
<dbReference type="SUPFAM" id="SSF55315">
    <property type="entry name" value="L30e-like"/>
    <property type="match status" value="1"/>
</dbReference>
<keyword evidence="3" id="KW-1185">Reference proteome</keyword>
<dbReference type="OrthoDB" id="263617at2759"/>
<organism evidence="2 3">
    <name type="scientific">Caenorhabditis nigoni</name>
    <dbReference type="NCBI Taxonomy" id="1611254"/>
    <lineage>
        <taxon>Eukaryota</taxon>
        <taxon>Metazoa</taxon>
        <taxon>Ecdysozoa</taxon>
        <taxon>Nematoda</taxon>
        <taxon>Chromadorea</taxon>
        <taxon>Rhabditida</taxon>
        <taxon>Rhabditina</taxon>
        <taxon>Rhabditomorpha</taxon>
        <taxon>Rhabditoidea</taxon>
        <taxon>Rhabditidae</taxon>
        <taxon>Peloderinae</taxon>
        <taxon>Caenorhabditis</taxon>
    </lineage>
</organism>
<name>A0A2G5VG40_9PELO</name>